<sequence length="848" mass="97984">MEFQKYFQSYKDYFWEWDNQIFSEESVFESITIPNGQTIGYEKFVFEILEFLSDDSIPPFGSLLLAILATNPENEQAIEMVHNLVKSKNIVSAFPQSQSFRIGASIDFLKILSCLPVAYKTGENRKKLFQTIFHECHNRVSSDKAKKIIEEYKNHRHHLVRAAVKEEFNEANFRKDLRTLALLKVRFPTVQSVLHAMENIPHQDLNEKLSEEVLEENNLSGNTTDFVDQLIQEDKTFHTGSLIKRLWSGLNIPLHHSHPSEQPLGGISDLTNKGDFDKLVISEFAYDDDVFMSRIANNEALYIQREVPPEADKFKRILLIDNTLKNWGNPKVLAFASAIAIVRHPKTDIECQVFVVDEGFKEIQVTNVDEVIMALSELSGKLDCAAGLDLFFESNKINSKNQEVFLFSSEESLKSVPMQRALNAYFNDIKYVFAIGMENINVYKNQNKGRKMLQQIVLPLDELWRRNNKEQISTAKKNGEGSIHLLYPVEQSYQNIFSYENAFYMYLNGSLFMFSNDRFDKGFVKIASNLPFKNGHFALKTNVRGEKILWYHYYDLIHYASTINLSTKELRSYKDFNRNINQRALKVFEYNNDFYFAGGIIDLLPDFYQIAGDFSLTTMRTQRVREAFNSNLEEISSFIRNYKSSKVKYSVIKRLNRVVIEKNVLKINDYHISNLEFQKASSYFRPDDAIVLEEIVNLILKNKGISPLAVVKIIKENADKTLKQAKDIIDEELSVILKNVTRNAAEKLKKEIEKEGAVCYIETQYFESKDGSTITNRDGILVFESSDTRIEEFNIPFVINMRTIMATAGEYAGNDYFIQGHTKESITEEVFIEKYLKPFILHILHHGA</sequence>
<gene>
    <name evidence="4" type="ORF">FLAT13_02145</name>
</gene>
<dbReference type="Proteomes" id="UP000530060">
    <property type="component" value="Unassembled WGS sequence"/>
</dbReference>
<dbReference type="Pfam" id="PF19917">
    <property type="entry name" value="bpX1"/>
    <property type="match status" value="1"/>
</dbReference>
<accession>A0A6V6YXN1</accession>
<proteinExistence type="predicted"/>
<dbReference type="GO" id="GO:0006412">
    <property type="term" value="P:translation"/>
    <property type="evidence" value="ECO:0007669"/>
    <property type="project" value="InterPro"/>
</dbReference>
<protein>
    <submittedName>
        <fullName evidence="4">Uncharacterized protein</fullName>
    </submittedName>
</protein>
<dbReference type="RefSeq" id="WP_180908898.1">
    <property type="nucleotide sequence ID" value="NZ_CAIJDP010000068.1"/>
</dbReference>
<dbReference type="Pfam" id="PF00542">
    <property type="entry name" value="Ribosomal_L12"/>
    <property type="match status" value="1"/>
</dbReference>
<name>A0A6V6YXN1_9FLAO</name>
<keyword evidence="5" id="KW-1185">Reference proteome</keyword>
<feature type="domain" description="MoxR-vWA-beta-propeller ternary system" evidence="2">
    <location>
        <begin position="36"/>
        <end position="196"/>
    </location>
</feature>
<dbReference type="AlphaFoldDB" id="A0A6V6YXN1"/>
<dbReference type="InterPro" id="IPR014719">
    <property type="entry name" value="Ribosomal_bL12_C/ClpS-like"/>
</dbReference>
<organism evidence="4 5">
    <name type="scientific">Flavobacterium salmonis</name>
    <dbReference type="NCBI Taxonomy" id="2654844"/>
    <lineage>
        <taxon>Bacteria</taxon>
        <taxon>Pseudomonadati</taxon>
        <taxon>Bacteroidota</taxon>
        <taxon>Flavobacteriia</taxon>
        <taxon>Flavobacteriales</taxon>
        <taxon>Flavobacteriaceae</taxon>
        <taxon>Flavobacterium</taxon>
    </lineage>
</organism>
<evidence type="ECO:0000259" key="1">
    <source>
        <dbReference type="Pfam" id="PF00542"/>
    </source>
</evidence>
<dbReference type="SUPFAM" id="SSF54736">
    <property type="entry name" value="ClpS-like"/>
    <property type="match status" value="1"/>
</dbReference>
<dbReference type="EMBL" id="CAIJDP010000068">
    <property type="protein sequence ID" value="CAD0004251.1"/>
    <property type="molecule type" value="Genomic_DNA"/>
</dbReference>
<evidence type="ECO:0000259" key="3">
    <source>
        <dbReference type="Pfam" id="PF19917"/>
    </source>
</evidence>
<comment type="caution">
    <text evidence="4">The sequence shown here is derived from an EMBL/GenBank/DDBJ whole genome shotgun (WGS) entry which is preliminary data.</text>
</comment>
<dbReference type="Gene3D" id="3.30.1390.10">
    <property type="match status" value="1"/>
</dbReference>
<feature type="domain" description="MoxR-vWA-beta-propeller ternary system" evidence="3">
    <location>
        <begin position="764"/>
        <end position="842"/>
    </location>
</feature>
<evidence type="ECO:0000259" key="2">
    <source>
        <dbReference type="Pfam" id="PF19915"/>
    </source>
</evidence>
<evidence type="ECO:0000313" key="4">
    <source>
        <dbReference type="EMBL" id="CAD0004251.1"/>
    </source>
</evidence>
<reference evidence="4 5" key="1">
    <citation type="submission" date="2020-06" db="EMBL/GenBank/DDBJ databases">
        <authorList>
            <person name="Criscuolo A."/>
        </authorList>
    </citation>
    <scope>NUCLEOTIDE SEQUENCE [LARGE SCALE GENOMIC DNA]</scope>
    <source>
        <strain evidence="5">CIP 111411</strain>
    </source>
</reference>
<evidence type="ECO:0000313" key="5">
    <source>
        <dbReference type="Proteomes" id="UP000530060"/>
    </source>
</evidence>
<dbReference type="InterPro" id="IPR045554">
    <property type="entry name" value="bpX0"/>
</dbReference>
<dbReference type="GO" id="GO:0003735">
    <property type="term" value="F:structural constituent of ribosome"/>
    <property type="evidence" value="ECO:0007669"/>
    <property type="project" value="InterPro"/>
</dbReference>
<dbReference type="InterPro" id="IPR013823">
    <property type="entry name" value="Ribosomal_bL12_C"/>
</dbReference>
<dbReference type="InterPro" id="IPR045553">
    <property type="entry name" value="bpX1"/>
</dbReference>
<dbReference type="Pfam" id="PF19915">
    <property type="entry name" value="bpX0"/>
    <property type="match status" value="1"/>
</dbReference>
<feature type="domain" description="Large ribosomal subunit protein bL12 C-terminal" evidence="1">
    <location>
        <begin position="697"/>
        <end position="761"/>
    </location>
</feature>